<keyword evidence="3" id="KW-1185">Reference proteome</keyword>
<reference evidence="2" key="1">
    <citation type="submission" date="2022-01" db="EMBL/GenBank/DDBJ databases">
        <title>Genome Sequence Resource for Two Populations of Ditylenchus destructor, the Migratory Endoparasitic Phytonematode.</title>
        <authorList>
            <person name="Zhang H."/>
            <person name="Lin R."/>
            <person name="Xie B."/>
        </authorList>
    </citation>
    <scope>NUCLEOTIDE SEQUENCE</scope>
    <source>
        <strain evidence="2">BazhouSP</strain>
    </source>
</reference>
<feature type="chain" id="PRO_5042184850" evidence="1">
    <location>
        <begin position="26"/>
        <end position="210"/>
    </location>
</feature>
<proteinExistence type="predicted"/>
<keyword evidence="1" id="KW-0732">Signal</keyword>
<comment type="caution">
    <text evidence="2">The sequence shown here is derived from an EMBL/GenBank/DDBJ whole genome shotgun (WGS) entry which is preliminary data.</text>
</comment>
<evidence type="ECO:0000313" key="3">
    <source>
        <dbReference type="Proteomes" id="UP001201812"/>
    </source>
</evidence>
<evidence type="ECO:0000313" key="2">
    <source>
        <dbReference type="EMBL" id="KAI1699610.1"/>
    </source>
</evidence>
<gene>
    <name evidence="2" type="ORF">DdX_17209</name>
</gene>
<organism evidence="2 3">
    <name type="scientific">Ditylenchus destructor</name>
    <dbReference type="NCBI Taxonomy" id="166010"/>
    <lineage>
        <taxon>Eukaryota</taxon>
        <taxon>Metazoa</taxon>
        <taxon>Ecdysozoa</taxon>
        <taxon>Nematoda</taxon>
        <taxon>Chromadorea</taxon>
        <taxon>Rhabditida</taxon>
        <taxon>Tylenchina</taxon>
        <taxon>Tylenchomorpha</taxon>
        <taxon>Sphaerularioidea</taxon>
        <taxon>Anguinidae</taxon>
        <taxon>Anguininae</taxon>
        <taxon>Ditylenchus</taxon>
    </lineage>
</organism>
<name>A0AAD4MS95_9BILA</name>
<dbReference type="EMBL" id="JAKKPZ010000173">
    <property type="protein sequence ID" value="KAI1699610.1"/>
    <property type="molecule type" value="Genomic_DNA"/>
</dbReference>
<accession>A0AAD4MS95</accession>
<feature type="signal peptide" evidence="1">
    <location>
        <begin position="1"/>
        <end position="25"/>
    </location>
</feature>
<dbReference type="Proteomes" id="UP001201812">
    <property type="component" value="Unassembled WGS sequence"/>
</dbReference>
<protein>
    <submittedName>
        <fullName evidence="2">Uncharacterized protein</fullName>
    </submittedName>
</protein>
<evidence type="ECO:0000256" key="1">
    <source>
        <dbReference type="SAM" id="SignalP"/>
    </source>
</evidence>
<sequence>MSKSWICFICISLLYCALILPSNEARRRQKAKKAAKEAKANLEALPFAAEGSDTEKSPEKKGRNKIENYLKQISTHHELIKIFFKSMQPTKNNGIRLDLSKADKSLAQKLAEFAPSKKRQSLLQGPTELSVLESRRIAKNLALMGGHLTSQAAAIRNDPNYKAQKKAIRSAKKKLGKGTKVAQGYVSNINKYTKDIKKYFKKNPGEYLKI</sequence>
<dbReference type="AlphaFoldDB" id="A0AAD4MS95"/>